<dbReference type="InterPro" id="IPR053378">
    <property type="entry name" value="Prenyl_diphosphate_synthase"/>
</dbReference>
<comment type="caution">
    <text evidence="8">The sequence shown here is derived from an EMBL/GenBank/DDBJ whole genome shotgun (WGS) entry which is preliminary data.</text>
</comment>
<evidence type="ECO:0000256" key="5">
    <source>
        <dbReference type="ARBA" id="ARBA00022842"/>
    </source>
</evidence>
<dbReference type="InterPro" id="IPR033749">
    <property type="entry name" value="Polyprenyl_synt_CS"/>
</dbReference>
<dbReference type="SFLD" id="SFLDS00005">
    <property type="entry name" value="Isoprenoid_Synthase_Type_I"/>
    <property type="match status" value="1"/>
</dbReference>
<reference evidence="8 9" key="1">
    <citation type="submission" date="2020-02" db="EMBL/GenBank/DDBJ databases">
        <title>Comparative genomics of sulfur disproportionating microorganisms.</title>
        <authorList>
            <person name="Ward L.M."/>
            <person name="Bertran E."/>
            <person name="Johnston D.T."/>
        </authorList>
    </citation>
    <scope>NUCLEOTIDE SEQUENCE [LARGE SCALE GENOMIC DNA]</scope>
    <source>
        <strain evidence="8 9">DSM 3696</strain>
    </source>
</reference>
<name>A0A7K3NG19_9BACT</name>
<dbReference type="CDD" id="cd00685">
    <property type="entry name" value="Trans_IPPS_HT"/>
    <property type="match status" value="1"/>
</dbReference>
<evidence type="ECO:0000256" key="1">
    <source>
        <dbReference type="ARBA" id="ARBA00001946"/>
    </source>
</evidence>
<dbReference type="GO" id="GO:0004659">
    <property type="term" value="F:prenyltransferase activity"/>
    <property type="evidence" value="ECO:0007669"/>
    <property type="project" value="InterPro"/>
</dbReference>
<dbReference type="EMBL" id="JAAGRQ010000001">
    <property type="protein sequence ID" value="NDY55136.1"/>
    <property type="molecule type" value="Genomic_DNA"/>
</dbReference>
<dbReference type="PANTHER" id="PTHR43281">
    <property type="entry name" value="FARNESYL DIPHOSPHATE SYNTHASE"/>
    <property type="match status" value="1"/>
</dbReference>
<dbReference type="GO" id="GO:0016114">
    <property type="term" value="P:terpenoid biosynthetic process"/>
    <property type="evidence" value="ECO:0007669"/>
    <property type="project" value="UniProtKB-ARBA"/>
</dbReference>
<dbReference type="Proteomes" id="UP000469724">
    <property type="component" value="Unassembled WGS sequence"/>
</dbReference>
<dbReference type="InterPro" id="IPR000092">
    <property type="entry name" value="Polyprenyl_synt"/>
</dbReference>
<dbReference type="SFLD" id="SFLDG01017">
    <property type="entry name" value="Polyprenyl_Transferase_Like"/>
    <property type="match status" value="1"/>
</dbReference>
<gene>
    <name evidence="8" type="ORF">G3N56_00050</name>
</gene>
<keyword evidence="6" id="KW-0414">Isoprene biosynthesis</keyword>
<proteinExistence type="inferred from homology"/>
<protein>
    <submittedName>
        <fullName evidence="8">Polyprenyl synthetase family protein</fullName>
    </submittedName>
</protein>
<keyword evidence="4" id="KW-0479">Metal-binding</keyword>
<dbReference type="PROSITE" id="PS00444">
    <property type="entry name" value="POLYPRENYL_SYNTHASE_2"/>
    <property type="match status" value="1"/>
</dbReference>
<dbReference type="FunFam" id="1.10.600.10:FF:000001">
    <property type="entry name" value="Geranylgeranyl diphosphate synthase"/>
    <property type="match status" value="1"/>
</dbReference>
<dbReference type="Gene3D" id="1.10.600.10">
    <property type="entry name" value="Farnesyl Diphosphate Synthase"/>
    <property type="match status" value="1"/>
</dbReference>
<dbReference type="AlphaFoldDB" id="A0A7K3NG19"/>
<dbReference type="PANTHER" id="PTHR43281:SF1">
    <property type="entry name" value="FARNESYL DIPHOSPHATE SYNTHASE"/>
    <property type="match status" value="1"/>
</dbReference>
<keyword evidence="9" id="KW-1185">Reference proteome</keyword>
<evidence type="ECO:0000256" key="4">
    <source>
        <dbReference type="ARBA" id="ARBA00022723"/>
    </source>
</evidence>
<evidence type="ECO:0000256" key="2">
    <source>
        <dbReference type="ARBA" id="ARBA00006706"/>
    </source>
</evidence>
<comment type="similarity">
    <text evidence="2 7">Belongs to the FPP/GGPP synthase family.</text>
</comment>
<evidence type="ECO:0000313" key="8">
    <source>
        <dbReference type="EMBL" id="NDY55136.1"/>
    </source>
</evidence>
<dbReference type="SUPFAM" id="SSF48576">
    <property type="entry name" value="Terpenoid synthases"/>
    <property type="match status" value="1"/>
</dbReference>
<keyword evidence="5" id="KW-0460">Magnesium</keyword>
<dbReference type="RefSeq" id="WP_163300196.1">
    <property type="nucleotide sequence ID" value="NZ_JAAGRQ010000001.1"/>
</dbReference>
<evidence type="ECO:0000256" key="7">
    <source>
        <dbReference type="RuleBase" id="RU004466"/>
    </source>
</evidence>
<keyword evidence="3 7" id="KW-0808">Transferase</keyword>
<dbReference type="GO" id="GO:0005737">
    <property type="term" value="C:cytoplasm"/>
    <property type="evidence" value="ECO:0007669"/>
    <property type="project" value="UniProtKB-ARBA"/>
</dbReference>
<sequence length="299" mass="31364">MWVKDRLAAYAALTADYLRDRFGRRLREAGTPETLIAPMEYSLLGGGKRLRPALCLAFAELHGLPPGKVLPFAAAFELIHTYSLIHDDLPAMDDDDLRRGRPSCHKAYGEAQAILAGDALLTEAFGVMAETAPAVPEKAVLTALAEAAFAAGSAGMVGGQMLDMDYTGASGVSLAQVAAMQAKKTGALIRAACVCGAILAECAPQDVDRAALYGQSLGAAFQIADDILDVVGDETAIGKPVGSDQAMGKNTFPSLAGLPQSREMALAEADTAVRAVADHDGEAARFLRELARYVVDRVS</sequence>
<dbReference type="InterPro" id="IPR008949">
    <property type="entry name" value="Isoprenoid_synthase_dom_sf"/>
</dbReference>
<organism evidence="8 9">
    <name type="scientific">Desulfolutivibrio sulfodismutans</name>
    <dbReference type="NCBI Taxonomy" id="63561"/>
    <lineage>
        <taxon>Bacteria</taxon>
        <taxon>Pseudomonadati</taxon>
        <taxon>Thermodesulfobacteriota</taxon>
        <taxon>Desulfovibrionia</taxon>
        <taxon>Desulfovibrionales</taxon>
        <taxon>Desulfovibrionaceae</taxon>
        <taxon>Desulfolutivibrio</taxon>
    </lineage>
</organism>
<accession>A0A7K3NG19</accession>
<evidence type="ECO:0000313" key="9">
    <source>
        <dbReference type="Proteomes" id="UP000469724"/>
    </source>
</evidence>
<comment type="cofactor">
    <cofactor evidence="1">
        <name>Mg(2+)</name>
        <dbReference type="ChEBI" id="CHEBI:18420"/>
    </cofactor>
</comment>
<evidence type="ECO:0000256" key="3">
    <source>
        <dbReference type="ARBA" id="ARBA00022679"/>
    </source>
</evidence>
<dbReference type="PROSITE" id="PS00723">
    <property type="entry name" value="POLYPRENYL_SYNTHASE_1"/>
    <property type="match status" value="1"/>
</dbReference>
<dbReference type="NCBIfam" id="NF045485">
    <property type="entry name" value="FPPsyn"/>
    <property type="match status" value="1"/>
</dbReference>
<dbReference type="GO" id="GO:0046872">
    <property type="term" value="F:metal ion binding"/>
    <property type="evidence" value="ECO:0007669"/>
    <property type="project" value="UniProtKB-KW"/>
</dbReference>
<dbReference type="Pfam" id="PF00348">
    <property type="entry name" value="polyprenyl_synt"/>
    <property type="match status" value="1"/>
</dbReference>
<evidence type="ECO:0000256" key="6">
    <source>
        <dbReference type="ARBA" id="ARBA00023229"/>
    </source>
</evidence>